<name>A0ABW2JKB3_9ACTN</name>
<proteinExistence type="predicted"/>
<protein>
    <recommendedName>
        <fullName evidence="1">Spore protein YkvP/CgeB glycosyl transferase-like domain-containing protein</fullName>
    </recommendedName>
</protein>
<dbReference type="Pfam" id="PF13524">
    <property type="entry name" value="Glyco_trans_1_2"/>
    <property type="match status" value="1"/>
</dbReference>
<dbReference type="InterPro" id="IPR055259">
    <property type="entry name" value="YkvP/CgeB_Glyco_trans-like"/>
</dbReference>
<dbReference type="SUPFAM" id="SSF53756">
    <property type="entry name" value="UDP-Glycosyltransferase/glycogen phosphorylase"/>
    <property type="match status" value="1"/>
</dbReference>
<keyword evidence="3" id="KW-1185">Reference proteome</keyword>
<reference evidence="3" key="1">
    <citation type="journal article" date="2019" name="Int. J. Syst. Evol. Microbiol.">
        <title>The Global Catalogue of Microorganisms (GCM) 10K type strain sequencing project: providing services to taxonomists for standard genome sequencing and annotation.</title>
        <authorList>
            <consortium name="The Broad Institute Genomics Platform"/>
            <consortium name="The Broad Institute Genome Sequencing Center for Infectious Disease"/>
            <person name="Wu L."/>
            <person name="Ma J."/>
        </authorList>
    </citation>
    <scope>NUCLEOTIDE SEQUENCE [LARGE SCALE GENOMIC DNA]</scope>
    <source>
        <strain evidence="3">SYNS20</strain>
    </source>
</reference>
<dbReference type="EMBL" id="JBHTCF010000006">
    <property type="protein sequence ID" value="MFC7305782.1"/>
    <property type="molecule type" value="Genomic_DNA"/>
</dbReference>
<sequence length="338" mass="37527">MTAPLVLHISNEDRCYGTDNSFVRGFTELAREGVLRHRCVIPAAERDPAAALTDGERPALVLLQSPQPTPWTDREVTGLLHRLGSPPLVVWEGDAWGGRGKPLRARNVAWMRRAETVFSVAHGPQAELLHRACGRPVRYVPNTVPLAFAADETATARPTGVALLGTRMTYCGLELVRDDRQRAALVRQLSRLPHSGLHVYGKGWRGPHAHGPVPYFQQQAAMRRALITAGWNRYRAYPGFYSDRLPIAMASGRVHVSSRHPDLEWLPGPDDGLHLLDTPAEAASVVRELLAQDPGALLRRAARMRRWALGHLTETHALRHMLAPYLPLTPPRGAPWDR</sequence>
<evidence type="ECO:0000259" key="1">
    <source>
        <dbReference type="Pfam" id="PF13524"/>
    </source>
</evidence>
<evidence type="ECO:0000313" key="3">
    <source>
        <dbReference type="Proteomes" id="UP001596523"/>
    </source>
</evidence>
<gene>
    <name evidence="2" type="ORF">ACFQVC_16335</name>
</gene>
<dbReference type="Proteomes" id="UP001596523">
    <property type="component" value="Unassembled WGS sequence"/>
</dbReference>
<accession>A0ABW2JKB3</accession>
<comment type="caution">
    <text evidence="2">The sequence shown here is derived from an EMBL/GenBank/DDBJ whole genome shotgun (WGS) entry which is preliminary data.</text>
</comment>
<evidence type="ECO:0000313" key="2">
    <source>
        <dbReference type="EMBL" id="MFC7305782.1"/>
    </source>
</evidence>
<organism evidence="2 3">
    <name type="scientific">Streptomyces monticola</name>
    <dbReference type="NCBI Taxonomy" id="2666263"/>
    <lineage>
        <taxon>Bacteria</taxon>
        <taxon>Bacillati</taxon>
        <taxon>Actinomycetota</taxon>
        <taxon>Actinomycetes</taxon>
        <taxon>Kitasatosporales</taxon>
        <taxon>Streptomycetaceae</taxon>
        <taxon>Streptomyces</taxon>
    </lineage>
</organism>
<feature type="domain" description="Spore protein YkvP/CgeB glycosyl transferase-like" evidence="1">
    <location>
        <begin position="182"/>
        <end position="322"/>
    </location>
</feature>
<dbReference type="RefSeq" id="WP_381831153.1">
    <property type="nucleotide sequence ID" value="NZ_JBHTCF010000006.1"/>
</dbReference>